<feature type="transmembrane region" description="Helical" evidence="6">
    <location>
        <begin position="441"/>
        <end position="463"/>
    </location>
</feature>
<feature type="transmembrane region" description="Helical" evidence="6">
    <location>
        <begin position="263"/>
        <end position="282"/>
    </location>
</feature>
<keyword evidence="3 6" id="KW-0812">Transmembrane</keyword>
<comment type="subcellular location">
    <subcellularLocation>
        <location evidence="1">Membrane</location>
        <topology evidence="1">Multi-pass membrane protein</topology>
    </subcellularLocation>
</comment>
<evidence type="ECO:0000256" key="3">
    <source>
        <dbReference type="ARBA" id="ARBA00022692"/>
    </source>
</evidence>
<feature type="transmembrane region" description="Helical" evidence="6">
    <location>
        <begin position="79"/>
        <end position="105"/>
    </location>
</feature>
<evidence type="ECO:0000313" key="9">
    <source>
        <dbReference type="RefSeq" id="XP_072834695.1"/>
    </source>
</evidence>
<comment type="similarity">
    <text evidence="2 6">Belongs to the multi antimicrobial extrusion (MATE) (TC 2.A.66.1) family.</text>
</comment>
<reference evidence="9" key="1">
    <citation type="submission" date="2025-08" db="UniProtKB">
        <authorList>
            <consortium name="RefSeq"/>
        </authorList>
    </citation>
    <scope>IDENTIFICATION</scope>
</reference>
<name>A0ABM5ENF8_9SAUR</name>
<dbReference type="GeneID" id="110087411"/>
<feature type="transmembrane region" description="Helical" evidence="6">
    <location>
        <begin position="43"/>
        <end position="67"/>
    </location>
</feature>
<keyword evidence="4 6" id="KW-1133">Transmembrane helix</keyword>
<feature type="transmembrane region" description="Helical" evidence="6">
    <location>
        <begin position="188"/>
        <end position="210"/>
    </location>
</feature>
<feature type="transmembrane region" description="Helical" evidence="6">
    <location>
        <begin position="159"/>
        <end position="176"/>
    </location>
</feature>
<sequence length="572" mass="61999">MDSGGPVGENPPPGAPGIKPAPWRCGNLCRLFPSNFWEVAKRILILAAPLTLIQLLVFLIHVVSTIFCGHLGKVELASVTLAIAVINVTGVSVGFGLSSACDTLISQTYGGKNMKRVGVILQRGILILLLFCFPCWAVFINTEQLLLLIRQDPDVSRLTQVYVMIFIPALPAAFIYQVETRYLQNQRIIWPEVLCGIAGNIVNLVANYVFLYELDMGVTGSAWANTIAQYSQAIALFLYIRWKKLHVETWGGWSVECLQEWDVFMSLAVPSMLMTCIEWWTFEIGSFLIGLLSVLDLSAQSIIYEVATVVYMIPFGIGAAVSVQVGNALGAGNIEEARNSSVVSMLCTVFFFLLMSMVLTPTKDVLAYVFTSDKEVIALVSWVMPVYISFHLFEALSATTSGVLRGTGKQKLGAIFNTIGYYIIGLPVGVVLLFVAKIGLIGLWVGMIICALISCTCSIIYIVQMNWKQVAEEAQHRAGLTQRAPLEDSNSVPDPAKTAPSFAGSRADGQNGVVLLSFSGADGTTFQAESRQGTTTVSKILTTKQLIVRRGLAAGAAVGVLAVGVLIRLFTV</sequence>
<accession>A0ABM5ENF8</accession>
<dbReference type="RefSeq" id="XP_072834695.1">
    <property type="nucleotide sequence ID" value="XM_072978594.1"/>
</dbReference>
<dbReference type="PANTHER" id="PTHR11206">
    <property type="entry name" value="MULTIDRUG RESISTANCE PROTEIN"/>
    <property type="match status" value="1"/>
</dbReference>
<keyword evidence="5 6" id="KW-0472">Membrane</keyword>
<gene>
    <name evidence="9" type="primary">LOC110087411</name>
</gene>
<dbReference type="NCBIfam" id="TIGR00797">
    <property type="entry name" value="matE"/>
    <property type="match status" value="1"/>
</dbReference>
<feature type="transmembrane region" description="Helical" evidence="6">
    <location>
        <begin position="302"/>
        <end position="321"/>
    </location>
</feature>
<feature type="region of interest" description="Disordered" evidence="7">
    <location>
        <begin position="482"/>
        <end position="505"/>
    </location>
</feature>
<evidence type="ECO:0000256" key="1">
    <source>
        <dbReference type="ARBA" id="ARBA00004141"/>
    </source>
</evidence>
<dbReference type="InterPro" id="IPR002528">
    <property type="entry name" value="MATE_fam"/>
</dbReference>
<dbReference type="InterPro" id="IPR045069">
    <property type="entry name" value="MATE_euk"/>
</dbReference>
<dbReference type="Pfam" id="PF01554">
    <property type="entry name" value="MatE"/>
    <property type="match status" value="2"/>
</dbReference>
<organism evidence="8 9">
    <name type="scientific">Pogona vitticeps</name>
    <name type="common">central bearded dragon</name>
    <dbReference type="NCBI Taxonomy" id="103695"/>
    <lineage>
        <taxon>Eukaryota</taxon>
        <taxon>Metazoa</taxon>
        <taxon>Chordata</taxon>
        <taxon>Craniata</taxon>
        <taxon>Vertebrata</taxon>
        <taxon>Euteleostomi</taxon>
        <taxon>Lepidosauria</taxon>
        <taxon>Squamata</taxon>
        <taxon>Bifurcata</taxon>
        <taxon>Unidentata</taxon>
        <taxon>Episquamata</taxon>
        <taxon>Toxicofera</taxon>
        <taxon>Iguania</taxon>
        <taxon>Acrodonta</taxon>
        <taxon>Agamidae</taxon>
        <taxon>Amphibolurinae</taxon>
        <taxon>Pogona</taxon>
    </lineage>
</organism>
<feature type="transmembrane region" description="Helical" evidence="6">
    <location>
        <begin position="342"/>
        <end position="360"/>
    </location>
</feature>
<keyword evidence="8" id="KW-1185">Reference proteome</keyword>
<feature type="transmembrane region" description="Helical" evidence="6">
    <location>
        <begin position="551"/>
        <end position="570"/>
    </location>
</feature>
<evidence type="ECO:0000256" key="7">
    <source>
        <dbReference type="SAM" id="MobiDB-lite"/>
    </source>
</evidence>
<feature type="transmembrane region" description="Helical" evidence="6">
    <location>
        <begin position="376"/>
        <end position="393"/>
    </location>
</feature>
<proteinExistence type="inferred from homology"/>
<evidence type="ECO:0000256" key="2">
    <source>
        <dbReference type="ARBA" id="ARBA00010199"/>
    </source>
</evidence>
<dbReference type="CDD" id="cd13132">
    <property type="entry name" value="MATE_eukaryotic"/>
    <property type="match status" value="1"/>
</dbReference>
<feature type="transmembrane region" description="Helical" evidence="6">
    <location>
        <begin position="117"/>
        <end position="139"/>
    </location>
</feature>
<feature type="transmembrane region" description="Helical" evidence="6">
    <location>
        <begin position="222"/>
        <end position="242"/>
    </location>
</feature>
<feature type="transmembrane region" description="Helical" evidence="6">
    <location>
        <begin position="414"/>
        <end position="435"/>
    </location>
</feature>
<dbReference type="Proteomes" id="UP001652642">
    <property type="component" value="Chromosome 7"/>
</dbReference>
<protein>
    <recommendedName>
        <fullName evidence="6">Multidrug and toxin extrusion protein</fullName>
    </recommendedName>
</protein>
<evidence type="ECO:0000313" key="8">
    <source>
        <dbReference type="Proteomes" id="UP001652642"/>
    </source>
</evidence>
<evidence type="ECO:0000256" key="5">
    <source>
        <dbReference type="ARBA" id="ARBA00023136"/>
    </source>
</evidence>
<evidence type="ECO:0000256" key="6">
    <source>
        <dbReference type="RuleBase" id="RU004914"/>
    </source>
</evidence>
<evidence type="ECO:0000256" key="4">
    <source>
        <dbReference type="ARBA" id="ARBA00022989"/>
    </source>
</evidence>